<feature type="chain" id="PRO_5002002265" description="DUF4468 domain-containing protein" evidence="1">
    <location>
        <begin position="19"/>
        <end position="187"/>
    </location>
</feature>
<keyword evidence="3" id="KW-1185">Reference proteome</keyword>
<feature type="signal peptide" evidence="1">
    <location>
        <begin position="1"/>
        <end position="18"/>
    </location>
</feature>
<proteinExistence type="predicted"/>
<organism evidence="2 3">
    <name type="scientific">Flavobacterium beibuense F44-8</name>
    <dbReference type="NCBI Taxonomy" id="1406840"/>
    <lineage>
        <taxon>Bacteria</taxon>
        <taxon>Pseudomonadati</taxon>
        <taxon>Bacteroidota</taxon>
        <taxon>Flavobacteriia</taxon>
        <taxon>Flavobacteriales</taxon>
        <taxon>Flavobacteriaceae</taxon>
        <taxon>Flavobacterium</taxon>
    </lineage>
</organism>
<dbReference type="STRING" id="1406840.Q763_12455"/>
<keyword evidence="1" id="KW-0732">Signal</keyword>
<sequence>MRWLTSILLFFVFQQANAQRLPVGVNRIELYKKAADSLLFEHTGISKLIINKMTAPGIVRAFDNTNKAKVKQGLVITTEYQFLSVANKNYQYALGHKFYILQYDNEDNAIKAFKVLITEGTQQQGAPGLTYTNDFIFRKAHLIYWVNTACMYSFENHMKLVNTLKNIFEVQNPGLLCECGGYCHEEQ</sequence>
<reference evidence="2 3" key="1">
    <citation type="submission" date="2013-09" db="EMBL/GenBank/DDBJ databases">
        <authorList>
            <person name="Zeng Z."/>
            <person name="Chen C."/>
        </authorList>
    </citation>
    <scope>NUCLEOTIDE SEQUENCE [LARGE SCALE GENOMIC DNA]</scope>
    <source>
        <strain evidence="2 3">F44-8</strain>
    </source>
</reference>
<evidence type="ECO:0008006" key="4">
    <source>
        <dbReference type="Google" id="ProtNLM"/>
    </source>
</evidence>
<evidence type="ECO:0000313" key="2">
    <source>
        <dbReference type="EMBL" id="KGO79656.1"/>
    </source>
</evidence>
<dbReference type="RefSeq" id="WP_035134687.1">
    <property type="nucleotide sequence ID" value="NZ_JRLV01000015.1"/>
</dbReference>
<gene>
    <name evidence="2" type="ORF">Q763_12455</name>
</gene>
<dbReference type="AlphaFoldDB" id="A0A0A2LK98"/>
<comment type="caution">
    <text evidence="2">The sequence shown here is derived from an EMBL/GenBank/DDBJ whole genome shotgun (WGS) entry which is preliminary data.</text>
</comment>
<evidence type="ECO:0000313" key="3">
    <source>
        <dbReference type="Proteomes" id="UP000030129"/>
    </source>
</evidence>
<dbReference type="Proteomes" id="UP000030129">
    <property type="component" value="Unassembled WGS sequence"/>
</dbReference>
<accession>A0A0A2LK98</accession>
<name>A0A0A2LK98_9FLAO</name>
<dbReference type="EMBL" id="JRLV01000015">
    <property type="protein sequence ID" value="KGO79656.1"/>
    <property type="molecule type" value="Genomic_DNA"/>
</dbReference>
<evidence type="ECO:0000256" key="1">
    <source>
        <dbReference type="SAM" id="SignalP"/>
    </source>
</evidence>
<protein>
    <recommendedName>
        <fullName evidence="4">DUF4468 domain-containing protein</fullName>
    </recommendedName>
</protein>